<feature type="domain" description="Myb-like" evidence="8">
    <location>
        <begin position="234"/>
        <end position="285"/>
    </location>
</feature>
<dbReference type="InterPro" id="IPR009057">
    <property type="entry name" value="Homeodomain-like_sf"/>
</dbReference>
<dbReference type="EMBL" id="WRXP01001958">
    <property type="protein sequence ID" value="KAF1001994.1"/>
    <property type="molecule type" value="Genomic_DNA"/>
</dbReference>
<dbReference type="GO" id="GO:0006355">
    <property type="term" value="P:regulation of DNA-templated transcription"/>
    <property type="evidence" value="ECO:0007669"/>
    <property type="project" value="InterPro"/>
</dbReference>
<dbReference type="SUPFAM" id="SSF46689">
    <property type="entry name" value="Homeodomain-like"/>
    <property type="match status" value="1"/>
</dbReference>
<dbReference type="GO" id="GO:0010158">
    <property type="term" value="P:abaxial cell fate specification"/>
    <property type="evidence" value="ECO:0007669"/>
    <property type="project" value="InterPro"/>
</dbReference>
<dbReference type="InterPro" id="IPR006447">
    <property type="entry name" value="Myb_dom_plants"/>
</dbReference>
<feature type="compositionally biased region" description="Polar residues" evidence="7">
    <location>
        <begin position="329"/>
        <end position="346"/>
    </location>
</feature>
<keyword evidence="6" id="KW-0539">Nucleus</keyword>
<name>A0A6L5BD60_APIGR</name>
<keyword evidence="5" id="KW-0804">Transcription</keyword>
<evidence type="ECO:0000256" key="3">
    <source>
        <dbReference type="ARBA" id="ARBA00022782"/>
    </source>
</evidence>
<dbReference type="PANTHER" id="PTHR31496:SF3">
    <property type="entry name" value="TRANSCRIPTION REPRESSOR KAN1"/>
    <property type="match status" value="1"/>
</dbReference>
<dbReference type="Gene3D" id="1.10.10.60">
    <property type="entry name" value="Homeodomain-like"/>
    <property type="match status" value="1"/>
</dbReference>
<reference evidence="9" key="1">
    <citation type="submission" date="2020-01" db="EMBL/GenBank/DDBJ databases">
        <title>The Celery Genome Sequence Reveals Sequential Paleo-tetraploidization, Resistance Gene Elimination, Karyotype Evolution, and Functional Innovation in Apiales.</title>
        <authorList>
            <person name="Song X."/>
        </authorList>
    </citation>
    <scope>NUCLEOTIDE SEQUENCE</scope>
    <source>
        <tissue evidence="9">Leaf</tissue>
    </source>
</reference>
<evidence type="ECO:0000313" key="10">
    <source>
        <dbReference type="Proteomes" id="UP000593563"/>
    </source>
</evidence>
<evidence type="ECO:0000256" key="6">
    <source>
        <dbReference type="ARBA" id="ARBA00023242"/>
    </source>
</evidence>
<comment type="caution">
    <text evidence="9">The sequence shown here is derived from an EMBL/GenBank/DDBJ whole genome shotgun (WGS) entry which is preliminary data.</text>
</comment>
<dbReference type="FunFam" id="1.10.10.60:FF:000002">
    <property type="entry name" value="Myb family transcription factor"/>
    <property type="match status" value="1"/>
</dbReference>
<evidence type="ECO:0000256" key="4">
    <source>
        <dbReference type="ARBA" id="ARBA00023015"/>
    </source>
</evidence>
<evidence type="ECO:0000256" key="5">
    <source>
        <dbReference type="ARBA" id="ARBA00023163"/>
    </source>
</evidence>
<evidence type="ECO:0000256" key="7">
    <source>
        <dbReference type="SAM" id="MobiDB-lite"/>
    </source>
</evidence>
<dbReference type="NCBIfam" id="TIGR01557">
    <property type="entry name" value="myb_SHAQKYF"/>
    <property type="match status" value="1"/>
</dbReference>
<feature type="region of interest" description="Disordered" evidence="7">
    <location>
        <begin position="288"/>
        <end position="352"/>
    </location>
</feature>
<evidence type="ECO:0000313" key="9">
    <source>
        <dbReference type="EMBL" id="KAF1001994.1"/>
    </source>
</evidence>
<keyword evidence="10" id="KW-1185">Reference proteome</keyword>
<accession>A0A6L5BD60</accession>
<keyword evidence="4" id="KW-0805">Transcription regulation</keyword>
<dbReference type="Pfam" id="PF00249">
    <property type="entry name" value="Myb_DNA-binding"/>
    <property type="match status" value="1"/>
</dbReference>
<evidence type="ECO:0000259" key="8">
    <source>
        <dbReference type="Pfam" id="PF00249"/>
    </source>
</evidence>
<dbReference type="Proteomes" id="UP000593563">
    <property type="component" value="Unassembled WGS sequence"/>
</dbReference>
<dbReference type="PANTHER" id="PTHR31496">
    <property type="entry name" value="TRANSCRIPTION FACTOR KAN2-RELATED"/>
    <property type="match status" value="1"/>
</dbReference>
<dbReference type="InterPro" id="IPR044847">
    <property type="entry name" value="KAN_fam"/>
</dbReference>
<keyword evidence="3" id="KW-0221">Differentiation</keyword>
<evidence type="ECO:0000256" key="2">
    <source>
        <dbReference type="ARBA" id="ARBA00022473"/>
    </source>
</evidence>
<dbReference type="InterPro" id="IPR001005">
    <property type="entry name" value="SANT/Myb"/>
</dbReference>
<keyword evidence="2" id="KW-0217">Developmental protein</keyword>
<dbReference type="GO" id="GO:0000976">
    <property type="term" value="F:transcription cis-regulatory region binding"/>
    <property type="evidence" value="ECO:0007669"/>
    <property type="project" value="InterPro"/>
</dbReference>
<evidence type="ECO:0000256" key="1">
    <source>
        <dbReference type="ARBA" id="ARBA00004123"/>
    </source>
</evidence>
<dbReference type="GO" id="GO:0005634">
    <property type="term" value="C:nucleus"/>
    <property type="evidence" value="ECO:0007669"/>
    <property type="project" value="UniProtKB-SubCell"/>
</dbReference>
<sequence length="399" mass="44235">MPLEGIFIEPNTTTSNSSTLPDLSLHISLPNTSPNCNGRMNHIDESSQPYNTTTELSLTHSPNIHNNFNMISQERAHHIMSPFHHATSSSSSSMDASLIPIKGIPVYQNRSFPFLPLDHHPSREKLDPKMCLYPMQSYPNNSSSLSHSPYFSANLDQMSSILSNSGPSGAFSGGYRIPGGASRYNGLSSNFHHHHHHHLNNQFGVGVSEPSHHAMMRSRFLPKLPAKRSMRAPRMRWTSTLHARFVHAVELLGGHERATPKSVLELMDVKDLTLAHVKSHLQMYRTVKTTDKPAASSGQSDGSGEEDISTLGSSGRFVDPRPSSDPRLWSNSSSSNREDWLQTNSVDPDRIRPLSTFTSQQRSTAHQIEECDSAQLKCYLGSSLDHKNPSLEFTLGRPG</sequence>
<organism evidence="9 10">
    <name type="scientific">Apium graveolens</name>
    <name type="common">Celery</name>
    <dbReference type="NCBI Taxonomy" id="4045"/>
    <lineage>
        <taxon>Eukaryota</taxon>
        <taxon>Viridiplantae</taxon>
        <taxon>Streptophyta</taxon>
        <taxon>Embryophyta</taxon>
        <taxon>Tracheophyta</taxon>
        <taxon>Spermatophyta</taxon>
        <taxon>Magnoliopsida</taxon>
        <taxon>eudicotyledons</taxon>
        <taxon>Gunneridae</taxon>
        <taxon>Pentapetalae</taxon>
        <taxon>asterids</taxon>
        <taxon>campanulids</taxon>
        <taxon>Apiales</taxon>
        <taxon>Apiaceae</taxon>
        <taxon>Apioideae</taxon>
        <taxon>apioid superclade</taxon>
        <taxon>Apieae</taxon>
        <taxon>Apium</taxon>
    </lineage>
</organism>
<comment type="subcellular location">
    <subcellularLocation>
        <location evidence="1">Nucleus</location>
    </subcellularLocation>
</comment>
<proteinExistence type="predicted"/>
<dbReference type="AlphaFoldDB" id="A0A6L5BD60"/>
<gene>
    <name evidence="9" type="ORF">AG4045_015779</name>
</gene>
<protein>
    <recommendedName>
        <fullName evidence="8">Myb-like domain-containing protein</fullName>
    </recommendedName>
</protein>